<dbReference type="InterPro" id="IPR023393">
    <property type="entry name" value="START-like_dom_sf"/>
</dbReference>
<dbReference type="Pfam" id="PF08327">
    <property type="entry name" value="AHSA1"/>
    <property type="match status" value="1"/>
</dbReference>
<accession>A0A1X6ZCL1</accession>
<dbReference type="CDD" id="cd07814">
    <property type="entry name" value="SRPBCC_CalC_Aha1-like"/>
    <property type="match status" value="1"/>
</dbReference>
<dbReference type="InterPro" id="IPR013538">
    <property type="entry name" value="ASHA1/2-like_C"/>
</dbReference>
<evidence type="ECO:0000259" key="2">
    <source>
        <dbReference type="Pfam" id="PF08327"/>
    </source>
</evidence>
<dbReference type="EMBL" id="FWFX01000006">
    <property type="protein sequence ID" value="SLN47721.1"/>
    <property type="molecule type" value="Genomic_DNA"/>
</dbReference>
<proteinExistence type="inferred from homology"/>
<dbReference type="SUPFAM" id="SSF55961">
    <property type="entry name" value="Bet v1-like"/>
    <property type="match status" value="1"/>
</dbReference>
<dbReference type="OrthoDB" id="9805228at2"/>
<evidence type="ECO:0000256" key="1">
    <source>
        <dbReference type="ARBA" id="ARBA00006817"/>
    </source>
</evidence>
<organism evidence="3 4">
    <name type="scientific">Roseovarius albus</name>
    <dbReference type="NCBI Taxonomy" id="1247867"/>
    <lineage>
        <taxon>Bacteria</taxon>
        <taxon>Pseudomonadati</taxon>
        <taxon>Pseudomonadota</taxon>
        <taxon>Alphaproteobacteria</taxon>
        <taxon>Rhodobacterales</taxon>
        <taxon>Roseobacteraceae</taxon>
        <taxon>Roseovarius</taxon>
    </lineage>
</organism>
<dbReference type="Gene3D" id="3.30.530.20">
    <property type="match status" value="1"/>
</dbReference>
<protein>
    <recommendedName>
        <fullName evidence="2">Activator of Hsp90 ATPase homologue 1/2-like C-terminal domain-containing protein</fullName>
    </recommendedName>
</protein>
<dbReference type="Proteomes" id="UP000193061">
    <property type="component" value="Unassembled WGS sequence"/>
</dbReference>
<dbReference type="RefSeq" id="WP_085805876.1">
    <property type="nucleotide sequence ID" value="NZ_FWFX01000006.1"/>
</dbReference>
<reference evidence="3 4" key="1">
    <citation type="submission" date="2017-03" db="EMBL/GenBank/DDBJ databases">
        <authorList>
            <person name="Afonso C.L."/>
            <person name="Miller P.J."/>
            <person name="Scott M.A."/>
            <person name="Spackman E."/>
            <person name="Goraichik I."/>
            <person name="Dimitrov K.M."/>
            <person name="Suarez D.L."/>
            <person name="Swayne D.E."/>
        </authorList>
    </citation>
    <scope>NUCLEOTIDE SEQUENCE [LARGE SCALE GENOMIC DNA]</scope>
    <source>
        <strain evidence="3 4">CECT 7450</strain>
    </source>
</reference>
<sequence>MTQTTTDLSLQVERTIAAPPEAVFDAWLNPEMLMRFMCPGPGMTTPKVEVSPKVGGRFDLIMKKDEDEMLHGGVYQEIDRPNRLVFSWESPFSIEGSQVTLEFREVTEGTHVTLTHIRFPNEESRDNHQGGWTHILGVLADTL</sequence>
<name>A0A1X6ZCL1_9RHOB</name>
<evidence type="ECO:0000313" key="3">
    <source>
        <dbReference type="EMBL" id="SLN47721.1"/>
    </source>
</evidence>
<dbReference type="AlphaFoldDB" id="A0A1X6ZCL1"/>
<keyword evidence="4" id="KW-1185">Reference proteome</keyword>
<gene>
    <name evidence="3" type="ORF">ROA7450_02371</name>
</gene>
<evidence type="ECO:0000313" key="4">
    <source>
        <dbReference type="Proteomes" id="UP000193061"/>
    </source>
</evidence>
<feature type="domain" description="Activator of Hsp90 ATPase homologue 1/2-like C-terminal" evidence="2">
    <location>
        <begin position="17"/>
        <end position="143"/>
    </location>
</feature>
<comment type="similarity">
    <text evidence="1">Belongs to the AHA1 family.</text>
</comment>